<organism evidence="1 2">
    <name type="scientific">Mesorhizobium ventifaucium</name>
    <dbReference type="NCBI Taxonomy" id="666020"/>
    <lineage>
        <taxon>Bacteria</taxon>
        <taxon>Pseudomonadati</taxon>
        <taxon>Pseudomonadota</taxon>
        <taxon>Alphaproteobacteria</taxon>
        <taxon>Hyphomicrobiales</taxon>
        <taxon>Phyllobacteriaceae</taxon>
        <taxon>Mesorhizobium</taxon>
    </lineage>
</organism>
<proteinExistence type="predicted"/>
<dbReference type="Proteomes" id="UP001152604">
    <property type="component" value="Unassembled WGS sequence"/>
</dbReference>
<evidence type="ECO:0000313" key="1">
    <source>
        <dbReference type="EMBL" id="CAH2404850.1"/>
    </source>
</evidence>
<protein>
    <submittedName>
        <fullName evidence="1">Uncharacterized protein</fullName>
    </submittedName>
</protein>
<gene>
    <name evidence="1" type="ORF">MES4922_380001</name>
</gene>
<evidence type="ECO:0000313" key="2">
    <source>
        <dbReference type="Proteomes" id="UP001152604"/>
    </source>
</evidence>
<reference evidence="1" key="1">
    <citation type="submission" date="2022-03" db="EMBL/GenBank/DDBJ databases">
        <authorList>
            <person name="Brunel B."/>
        </authorList>
    </citation>
    <scope>NUCLEOTIDE SEQUENCE</scope>
    <source>
        <strain evidence="1">STM4922sample</strain>
    </source>
</reference>
<comment type="caution">
    <text evidence="1">The sequence shown here is derived from an EMBL/GenBank/DDBJ whole genome shotgun (WGS) entry which is preliminary data.</text>
</comment>
<keyword evidence="2" id="KW-1185">Reference proteome</keyword>
<sequence>MPAGEALKALGGYCARMVDDGLLFDGVECFFEELMARCTDNAERANRSDQPLGVCAFLRDRCRDGREHPHRR</sequence>
<name>A0ABN8K877_9HYPH</name>
<accession>A0ABN8K877</accession>
<dbReference type="EMBL" id="CAKXZS010000032">
    <property type="protein sequence ID" value="CAH2404850.1"/>
    <property type="molecule type" value="Genomic_DNA"/>
</dbReference>